<evidence type="ECO:0000313" key="2">
    <source>
        <dbReference type="Proteomes" id="UP000789570"/>
    </source>
</evidence>
<protein>
    <submittedName>
        <fullName evidence="1">15813_t:CDS:1</fullName>
    </submittedName>
</protein>
<sequence length="205" mass="24111">MTYCSFDKRTNKLLFTIKQYTHTPKIVRYVQSNYVRTPIYEDLEKRFILSIIEKISIIPEWRKKEIELEKILNLINATKRRKRFSFIGYNSKKQASLNKQTNKDNREWNARHKIKIDQENSLLSKEIESEQFSRYSFDKKSQGIVAFISDYDYVSLSYLLSRQPQREFPLIILLDGIGDPHNFVPVNSTVVKVSIGGVAHVLVCQ</sequence>
<keyword evidence="2" id="KW-1185">Reference proteome</keyword>
<reference evidence="1" key="1">
    <citation type="submission" date="2021-06" db="EMBL/GenBank/DDBJ databases">
        <authorList>
            <person name="Kallberg Y."/>
            <person name="Tangrot J."/>
            <person name="Rosling A."/>
        </authorList>
    </citation>
    <scope>NUCLEOTIDE SEQUENCE</scope>
    <source>
        <strain evidence="1">UK204</strain>
    </source>
</reference>
<name>A0A9N9IJP3_9GLOM</name>
<organism evidence="1 2">
    <name type="scientific">Funneliformis caledonium</name>
    <dbReference type="NCBI Taxonomy" id="1117310"/>
    <lineage>
        <taxon>Eukaryota</taxon>
        <taxon>Fungi</taxon>
        <taxon>Fungi incertae sedis</taxon>
        <taxon>Mucoromycota</taxon>
        <taxon>Glomeromycotina</taxon>
        <taxon>Glomeromycetes</taxon>
        <taxon>Glomerales</taxon>
        <taxon>Glomeraceae</taxon>
        <taxon>Funneliformis</taxon>
    </lineage>
</organism>
<comment type="caution">
    <text evidence="1">The sequence shown here is derived from an EMBL/GenBank/DDBJ whole genome shotgun (WGS) entry which is preliminary data.</text>
</comment>
<accession>A0A9N9IJP3</accession>
<dbReference type="OrthoDB" id="270651at2759"/>
<dbReference type="EMBL" id="CAJVPQ010013929">
    <property type="protein sequence ID" value="CAG8737596.1"/>
    <property type="molecule type" value="Genomic_DNA"/>
</dbReference>
<dbReference type="AlphaFoldDB" id="A0A9N9IJP3"/>
<gene>
    <name evidence="1" type="ORF">FCALED_LOCUS15405</name>
</gene>
<proteinExistence type="predicted"/>
<dbReference type="Proteomes" id="UP000789570">
    <property type="component" value="Unassembled WGS sequence"/>
</dbReference>
<evidence type="ECO:0000313" key="1">
    <source>
        <dbReference type="EMBL" id="CAG8737596.1"/>
    </source>
</evidence>
<feature type="non-terminal residue" evidence="1">
    <location>
        <position position="1"/>
    </location>
</feature>